<name>A0A6N3E7Q3_9FIRM</name>
<dbReference type="InterPro" id="IPR007214">
    <property type="entry name" value="YbaK/aa-tRNA-synth-assoc-dom"/>
</dbReference>
<evidence type="ECO:0000313" key="4">
    <source>
        <dbReference type="EMBL" id="VYU35884.1"/>
    </source>
</evidence>
<dbReference type="AlphaFoldDB" id="A0A6N3E7Q3"/>
<dbReference type="GeneID" id="89565295"/>
<dbReference type="SUPFAM" id="SSF55826">
    <property type="entry name" value="YbaK/ProRS associated domain"/>
    <property type="match status" value="1"/>
</dbReference>
<evidence type="ECO:0000313" key="5">
    <source>
        <dbReference type="Proteomes" id="UP001299409"/>
    </source>
</evidence>
<proteinExistence type="inferred from homology"/>
<dbReference type="Proteomes" id="UP001299409">
    <property type="component" value="Unassembled WGS sequence"/>
</dbReference>
<dbReference type="CDD" id="cd04335">
    <property type="entry name" value="PrdX_deacylase"/>
    <property type="match status" value="1"/>
</dbReference>
<dbReference type="FunFam" id="3.90.960.10:FF:000005">
    <property type="entry name" value="Putative prolyl-tRNA synthetase"/>
    <property type="match status" value="1"/>
</dbReference>
<dbReference type="Gene3D" id="3.90.960.10">
    <property type="entry name" value="YbaK/aminoacyl-tRNA synthetase-associated domain"/>
    <property type="match status" value="1"/>
</dbReference>
<dbReference type="Pfam" id="PF04073">
    <property type="entry name" value="tRNA_edit"/>
    <property type="match status" value="1"/>
</dbReference>
<dbReference type="EMBL" id="JAJBMB010000004">
    <property type="protein sequence ID" value="MCB5445691.1"/>
    <property type="molecule type" value="Genomic_DNA"/>
</dbReference>
<accession>A0A6N3E7Q3</accession>
<reference evidence="3 5" key="2">
    <citation type="submission" date="2021-10" db="EMBL/GenBank/DDBJ databases">
        <title>Collection of gut derived symbiotic bacterial strains cultured from healthy donors.</title>
        <authorList>
            <person name="Lin H."/>
            <person name="Littmann E."/>
            <person name="Claire K."/>
            <person name="Pamer E."/>
        </authorList>
    </citation>
    <scope>NUCLEOTIDE SEQUENCE [LARGE SCALE GENOMIC DNA]</scope>
    <source>
        <strain evidence="3 5">MSK.17.68</strain>
    </source>
</reference>
<gene>
    <name evidence="4" type="primary">proX_1</name>
    <name evidence="4" type="ORF">IBLFYP30_02458</name>
    <name evidence="3" type="ORF">LIP50_05670</name>
</gene>
<evidence type="ECO:0000256" key="1">
    <source>
        <dbReference type="ARBA" id="ARBA00010201"/>
    </source>
</evidence>
<evidence type="ECO:0000259" key="2">
    <source>
        <dbReference type="Pfam" id="PF04073"/>
    </source>
</evidence>
<reference evidence="4" key="1">
    <citation type="submission" date="2019-11" db="EMBL/GenBank/DDBJ databases">
        <authorList>
            <person name="Feng L."/>
        </authorList>
    </citation>
    <scope>NUCLEOTIDE SEQUENCE</scope>
    <source>
        <strain evidence="4">IbartlettiiLFYP30</strain>
    </source>
</reference>
<dbReference type="GO" id="GO:0002161">
    <property type="term" value="F:aminoacyl-tRNA deacylase activity"/>
    <property type="evidence" value="ECO:0007669"/>
    <property type="project" value="InterPro"/>
</dbReference>
<comment type="similarity">
    <text evidence="1">Belongs to the PRORSD1 family.</text>
</comment>
<dbReference type="InterPro" id="IPR040285">
    <property type="entry name" value="ProX/PRXD1"/>
</dbReference>
<dbReference type="PANTHER" id="PTHR31423">
    <property type="entry name" value="YBAK DOMAIN-CONTAINING PROTEIN"/>
    <property type="match status" value="1"/>
</dbReference>
<keyword evidence="5" id="KW-1185">Reference proteome</keyword>
<dbReference type="EMBL" id="CACRUE010000033">
    <property type="protein sequence ID" value="VYU35884.1"/>
    <property type="molecule type" value="Genomic_DNA"/>
</dbReference>
<evidence type="ECO:0000313" key="3">
    <source>
        <dbReference type="EMBL" id="MCB5445691.1"/>
    </source>
</evidence>
<dbReference type="InterPro" id="IPR036754">
    <property type="entry name" value="YbaK/aa-tRNA-synt-asso_dom_sf"/>
</dbReference>
<protein>
    <submittedName>
        <fullName evidence="4">Prolyl-tRNA editing protein ProX</fullName>
    </submittedName>
    <submittedName>
        <fullName evidence="3">Prolyl-tRNA synthetase associated domain-containing protein</fullName>
    </submittedName>
</protein>
<dbReference type="RefSeq" id="WP_007286745.1">
    <property type="nucleotide sequence ID" value="NZ_BAABXU010000001.1"/>
</dbReference>
<sequence length="165" mass="19144">MQEILKNETEEKVYSTLDKLNIKYDRVDHKPVFTAEEAKSCVTGLIKGVRCKNLFLQDTKKNYYLYFITDTKKADLKLLRDQINSTRLSFASEEKLYEMLKLTKGSVTPLGVVNDESNKVIVLLDKDNKDTNVLLHPQFNTTTLSIKYSDLIRFIEYCGNKYIEV</sequence>
<feature type="domain" description="YbaK/aminoacyl-tRNA synthetase-associated" evidence="2">
    <location>
        <begin position="29"/>
        <end position="154"/>
    </location>
</feature>
<dbReference type="PANTHER" id="PTHR31423:SF3">
    <property type="entry name" value="PROLYL-TRNA SYNTHETASE ASSOCIATED DOMAIN-CONTAINING PROTEIN 1-RELATED"/>
    <property type="match status" value="1"/>
</dbReference>
<organism evidence="4">
    <name type="scientific">Intestinibacter bartlettii</name>
    <dbReference type="NCBI Taxonomy" id="261299"/>
    <lineage>
        <taxon>Bacteria</taxon>
        <taxon>Bacillati</taxon>
        <taxon>Bacillota</taxon>
        <taxon>Clostridia</taxon>
        <taxon>Peptostreptococcales</taxon>
        <taxon>Peptostreptococcaceae</taxon>
        <taxon>Intestinibacter</taxon>
    </lineage>
</organism>